<accession>A0A7C3E7I2</accession>
<dbReference type="Pfam" id="PF00528">
    <property type="entry name" value="BPD_transp_1"/>
    <property type="match status" value="1"/>
</dbReference>
<evidence type="ECO:0000256" key="2">
    <source>
        <dbReference type="ARBA" id="ARBA00022448"/>
    </source>
</evidence>
<evidence type="ECO:0000256" key="6">
    <source>
        <dbReference type="ARBA" id="ARBA00023136"/>
    </source>
</evidence>
<feature type="transmembrane region" description="Helical" evidence="7">
    <location>
        <begin position="111"/>
        <end position="130"/>
    </location>
</feature>
<dbReference type="EMBL" id="DSVL01000287">
    <property type="protein sequence ID" value="HFH29711.1"/>
    <property type="molecule type" value="Genomic_DNA"/>
</dbReference>
<name>A0A7C3E7I2_9SPIR</name>
<gene>
    <name evidence="9" type="ORF">ENS59_09420</name>
</gene>
<dbReference type="PANTHER" id="PTHR30193">
    <property type="entry name" value="ABC TRANSPORTER PERMEASE PROTEIN"/>
    <property type="match status" value="1"/>
</dbReference>
<comment type="subcellular location">
    <subcellularLocation>
        <location evidence="1 7">Cell membrane</location>
        <topology evidence="1 7">Multi-pass membrane protein</topology>
    </subcellularLocation>
</comment>
<keyword evidence="4 7" id="KW-0812">Transmembrane</keyword>
<feature type="domain" description="ABC transmembrane type-1" evidence="8">
    <location>
        <begin position="73"/>
        <end position="283"/>
    </location>
</feature>
<organism evidence="9">
    <name type="scientific">Gracilinema caldarium</name>
    <dbReference type="NCBI Taxonomy" id="215591"/>
    <lineage>
        <taxon>Bacteria</taxon>
        <taxon>Pseudomonadati</taxon>
        <taxon>Spirochaetota</taxon>
        <taxon>Spirochaetia</taxon>
        <taxon>Spirochaetales</taxon>
        <taxon>Breznakiellaceae</taxon>
        <taxon>Gracilinema</taxon>
    </lineage>
</organism>
<dbReference type="AlphaFoldDB" id="A0A7C3E7I2"/>
<evidence type="ECO:0000256" key="1">
    <source>
        <dbReference type="ARBA" id="ARBA00004651"/>
    </source>
</evidence>
<evidence type="ECO:0000256" key="3">
    <source>
        <dbReference type="ARBA" id="ARBA00022475"/>
    </source>
</evidence>
<feature type="transmembrane region" description="Helical" evidence="7">
    <location>
        <begin position="77"/>
        <end position="99"/>
    </location>
</feature>
<dbReference type="InterPro" id="IPR035906">
    <property type="entry name" value="MetI-like_sf"/>
</dbReference>
<dbReference type="PROSITE" id="PS50928">
    <property type="entry name" value="ABC_TM1"/>
    <property type="match status" value="1"/>
</dbReference>
<feature type="transmembrane region" description="Helical" evidence="7">
    <location>
        <begin position="160"/>
        <end position="185"/>
    </location>
</feature>
<dbReference type="Gene3D" id="1.10.3720.10">
    <property type="entry name" value="MetI-like"/>
    <property type="match status" value="1"/>
</dbReference>
<dbReference type="GO" id="GO:0055085">
    <property type="term" value="P:transmembrane transport"/>
    <property type="evidence" value="ECO:0007669"/>
    <property type="project" value="InterPro"/>
</dbReference>
<keyword evidence="2 7" id="KW-0813">Transport</keyword>
<sequence>MRRDGSGVSGRHRLGIGIFLAPVLILYGAFFLYPLFFISITSLMEWTGISKAQFVGFANYKKLFSDSTFTLGIRNNFIWAFASGFIQIPLATLVALILARKPPLWKFLRTLYFLPNVISAVALAMLWKAIYNPTYGLLNGLLALVGMKGHNWLGDTATALTAVIAQSVLYIGYFMIIILAAISNIPDSLYEAAEIDGASVLQQTFRITLPMITGTLVTSITLAMAYGMRHFEATFLMTGGGPAYATTTMGIQLYNKMDAFRYGEASAIGAILILLGTVLIVLIRSLLSKNDPMAEAAQ</sequence>
<evidence type="ECO:0000259" key="8">
    <source>
        <dbReference type="PROSITE" id="PS50928"/>
    </source>
</evidence>
<proteinExistence type="inferred from homology"/>
<evidence type="ECO:0000313" key="9">
    <source>
        <dbReference type="EMBL" id="HFH29711.1"/>
    </source>
</evidence>
<evidence type="ECO:0000256" key="5">
    <source>
        <dbReference type="ARBA" id="ARBA00022989"/>
    </source>
</evidence>
<evidence type="ECO:0000256" key="4">
    <source>
        <dbReference type="ARBA" id="ARBA00022692"/>
    </source>
</evidence>
<dbReference type="InterPro" id="IPR000515">
    <property type="entry name" value="MetI-like"/>
</dbReference>
<dbReference type="InterPro" id="IPR051393">
    <property type="entry name" value="ABC_transporter_permease"/>
</dbReference>
<keyword evidence="3" id="KW-1003">Cell membrane</keyword>
<keyword evidence="5 7" id="KW-1133">Transmembrane helix</keyword>
<protein>
    <submittedName>
        <fullName evidence="9">Sugar ABC transporter permease</fullName>
    </submittedName>
</protein>
<feature type="transmembrane region" description="Helical" evidence="7">
    <location>
        <begin position="12"/>
        <end position="36"/>
    </location>
</feature>
<evidence type="ECO:0000256" key="7">
    <source>
        <dbReference type="RuleBase" id="RU363032"/>
    </source>
</evidence>
<feature type="transmembrane region" description="Helical" evidence="7">
    <location>
        <begin position="266"/>
        <end position="287"/>
    </location>
</feature>
<keyword evidence="6 7" id="KW-0472">Membrane</keyword>
<dbReference type="GO" id="GO:0005886">
    <property type="term" value="C:plasma membrane"/>
    <property type="evidence" value="ECO:0007669"/>
    <property type="project" value="UniProtKB-SubCell"/>
</dbReference>
<dbReference type="CDD" id="cd06261">
    <property type="entry name" value="TM_PBP2"/>
    <property type="match status" value="1"/>
</dbReference>
<feature type="transmembrane region" description="Helical" evidence="7">
    <location>
        <begin position="205"/>
        <end position="226"/>
    </location>
</feature>
<comment type="caution">
    <text evidence="9">The sequence shown here is derived from an EMBL/GenBank/DDBJ whole genome shotgun (WGS) entry which is preliminary data.</text>
</comment>
<dbReference type="PANTHER" id="PTHR30193:SF37">
    <property type="entry name" value="INNER MEMBRANE ABC TRANSPORTER PERMEASE PROTEIN YCJO"/>
    <property type="match status" value="1"/>
</dbReference>
<comment type="similarity">
    <text evidence="7">Belongs to the binding-protein-dependent transport system permease family.</text>
</comment>
<dbReference type="SUPFAM" id="SSF161098">
    <property type="entry name" value="MetI-like"/>
    <property type="match status" value="1"/>
</dbReference>
<reference evidence="9" key="1">
    <citation type="journal article" date="2020" name="mSystems">
        <title>Genome- and Community-Level Interaction Insights into Carbon Utilization and Element Cycling Functions of Hydrothermarchaeota in Hydrothermal Sediment.</title>
        <authorList>
            <person name="Zhou Z."/>
            <person name="Liu Y."/>
            <person name="Xu W."/>
            <person name="Pan J."/>
            <person name="Luo Z.H."/>
            <person name="Li M."/>
        </authorList>
    </citation>
    <scope>NUCLEOTIDE SEQUENCE [LARGE SCALE GENOMIC DNA]</scope>
    <source>
        <strain evidence="9">SpSt-503</strain>
    </source>
</reference>